<reference evidence="3 4" key="1">
    <citation type="submission" date="2019-04" db="EMBL/GenBank/DDBJ databases">
        <title>Pedobacter sp. AR-3-17 sp. nov., isolated from Arctic soil.</title>
        <authorList>
            <person name="Dahal R.H."/>
            <person name="Kim D.-U."/>
        </authorList>
    </citation>
    <scope>NUCLEOTIDE SEQUENCE [LARGE SCALE GENOMIC DNA]</scope>
    <source>
        <strain evidence="3 4">AR-3-17</strain>
    </source>
</reference>
<feature type="domain" description="BON" evidence="2">
    <location>
        <begin position="149"/>
        <end position="217"/>
    </location>
</feature>
<dbReference type="Proteomes" id="UP000308181">
    <property type="component" value="Unassembled WGS sequence"/>
</dbReference>
<keyword evidence="4" id="KW-1185">Reference proteome</keyword>
<dbReference type="RefSeq" id="WP_136827088.1">
    <property type="nucleotide sequence ID" value="NZ_SWBP01000005.1"/>
</dbReference>
<feature type="domain" description="BON" evidence="2">
    <location>
        <begin position="3"/>
        <end position="71"/>
    </location>
</feature>
<dbReference type="InterPro" id="IPR007055">
    <property type="entry name" value="BON_dom"/>
</dbReference>
<dbReference type="EMBL" id="SWBP01000005">
    <property type="protein sequence ID" value="TKB96221.1"/>
    <property type="molecule type" value="Genomic_DNA"/>
</dbReference>
<dbReference type="SMART" id="SM00749">
    <property type="entry name" value="BON"/>
    <property type="match status" value="3"/>
</dbReference>
<name>A0A4U1BUU8_9SPHI</name>
<organism evidence="3 4">
    <name type="scientific">Pedobacter cryophilus</name>
    <dbReference type="NCBI Taxonomy" id="2571271"/>
    <lineage>
        <taxon>Bacteria</taxon>
        <taxon>Pseudomonadati</taxon>
        <taxon>Bacteroidota</taxon>
        <taxon>Sphingobacteriia</taxon>
        <taxon>Sphingobacteriales</taxon>
        <taxon>Sphingobacteriaceae</taxon>
        <taxon>Pedobacter</taxon>
    </lineage>
</organism>
<dbReference type="PANTHER" id="PTHR34606:SF4">
    <property type="entry name" value="OUTER MEMBRANE LIPOPROTEIN DOLP"/>
    <property type="match status" value="1"/>
</dbReference>
<evidence type="ECO:0000313" key="4">
    <source>
        <dbReference type="Proteomes" id="UP000308181"/>
    </source>
</evidence>
<sequence>MKTDNQIQKDVMEELSWEPFLNESEIGVAVKNGIVTLSGIVDSYSKKLSAEKAAKKVTGVKAVAEDIQVGISPSYRKSDTEIAEAVLNALKWHTAVQDEKVKIKVEDGIVKLEGEVEWEYQRTNARTAVENLTGVRSIINLITVKPRIAAVDIQKKISAALHRSATFDAERIQVDVVGSKAIIKGKVRSFAEKDDAENAAWSAPGIVSVENKIEIEVPSYAFTEA</sequence>
<dbReference type="Gene3D" id="3.30.1340.30">
    <property type="match status" value="3"/>
</dbReference>
<dbReference type="PROSITE" id="PS50914">
    <property type="entry name" value="BON"/>
    <property type="match status" value="3"/>
</dbReference>
<proteinExistence type="predicted"/>
<dbReference type="Pfam" id="PF04972">
    <property type="entry name" value="BON"/>
    <property type="match status" value="3"/>
</dbReference>
<evidence type="ECO:0000256" key="1">
    <source>
        <dbReference type="ARBA" id="ARBA00022729"/>
    </source>
</evidence>
<dbReference type="InterPro" id="IPR051686">
    <property type="entry name" value="Lipoprotein_DolP"/>
</dbReference>
<accession>A0A4U1BUU8</accession>
<comment type="caution">
    <text evidence="3">The sequence shown here is derived from an EMBL/GenBank/DDBJ whole genome shotgun (WGS) entry which is preliminary data.</text>
</comment>
<evidence type="ECO:0000313" key="3">
    <source>
        <dbReference type="EMBL" id="TKB96221.1"/>
    </source>
</evidence>
<dbReference type="AlphaFoldDB" id="A0A4U1BUU8"/>
<protein>
    <submittedName>
        <fullName evidence="3">BON domain-containing protein</fullName>
    </submittedName>
</protein>
<feature type="domain" description="BON" evidence="2">
    <location>
        <begin position="78"/>
        <end position="146"/>
    </location>
</feature>
<gene>
    <name evidence="3" type="ORF">FA046_13615</name>
</gene>
<dbReference type="InterPro" id="IPR014004">
    <property type="entry name" value="Transpt-assoc_nodulatn_dom_bac"/>
</dbReference>
<dbReference type="OrthoDB" id="870892at2"/>
<keyword evidence="1" id="KW-0732">Signal</keyword>
<evidence type="ECO:0000259" key="2">
    <source>
        <dbReference type="PROSITE" id="PS50914"/>
    </source>
</evidence>
<dbReference type="PANTHER" id="PTHR34606">
    <property type="entry name" value="BON DOMAIN-CONTAINING PROTEIN"/>
    <property type="match status" value="1"/>
</dbReference>